<dbReference type="Proteomes" id="UP001500002">
    <property type="component" value="Unassembled WGS sequence"/>
</dbReference>
<evidence type="ECO:0000256" key="1">
    <source>
        <dbReference type="SAM" id="MobiDB-lite"/>
    </source>
</evidence>
<keyword evidence="3" id="KW-1185">Reference proteome</keyword>
<sequence>MSIDARFGTAPPSGGYSARHVDLPGGGAAAGGLAQATSESQGRVVLEIVEGHDRSWTIAGFGIRVPDLQPAAQYVLSHAAMLVAGPGPWPIRLHMEGTVFELVLGADGGVTLDPRSASTPTVWGWLFPAGRFSEHLAPPTAPLVASAPPVVQPVVMDNGFGPAEACPYPGWHRATEGGKYCTGCGKQRPAGEGPEGVLFVSAHHSAGTTTWATLLGGADMRQQMPLTGQVVGVCRATPGGINAMKKLIGEHGVERFRSVLVVADAPGRMLPQAAREVKSLAGGVPVVVVPWISKLRGVDAPASAAALIARPVARVRNELERAARVVPREFRHNHNRRNG</sequence>
<comment type="caution">
    <text evidence="2">The sequence shown here is derived from an EMBL/GenBank/DDBJ whole genome shotgun (WGS) entry which is preliminary data.</text>
</comment>
<feature type="region of interest" description="Disordered" evidence="1">
    <location>
        <begin position="1"/>
        <end position="21"/>
    </location>
</feature>
<organism evidence="2 3">
    <name type="scientific">Agromyces neolithicus</name>
    <dbReference type="NCBI Taxonomy" id="269420"/>
    <lineage>
        <taxon>Bacteria</taxon>
        <taxon>Bacillati</taxon>
        <taxon>Actinomycetota</taxon>
        <taxon>Actinomycetes</taxon>
        <taxon>Micrococcales</taxon>
        <taxon>Microbacteriaceae</taxon>
        <taxon>Agromyces</taxon>
    </lineage>
</organism>
<accession>A0ABP4YSH6</accession>
<evidence type="ECO:0000313" key="3">
    <source>
        <dbReference type="Proteomes" id="UP001500002"/>
    </source>
</evidence>
<dbReference type="EMBL" id="BAAANJ010000028">
    <property type="protein sequence ID" value="GAA1821402.1"/>
    <property type="molecule type" value="Genomic_DNA"/>
</dbReference>
<reference evidence="3" key="1">
    <citation type="journal article" date="2019" name="Int. J. Syst. Evol. Microbiol.">
        <title>The Global Catalogue of Microorganisms (GCM) 10K type strain sequencing project: providing services to taxonomists for standard genome sequencing and annotation.</title>
        <authorList>
            <consortium name="The Broad Institute Genomics Platform"/>
            <consortium name="The Broad Institute Genome Sequencing Center for Infectious Disease"/>
            <person name="Wu L."/>
            <person name="Ma J."/>
        </authorList>
    </citation>
    <scope>NUCLEOTIDE SEQUENCE [LARGE SCALE GENOMIC DNA]</scope>
    <source>
        <strain evidence="3">JCM 14322</strain>
    </source>
</reference>
<proteinExistence type="predicted"/>
<evidence type="ECO:0000313" key="2">
    <source>
        <dbReference type="EMBL" id="GAA1821402.1"/>
    </source>
</evidence>
<protein>
    <submittedName>
        <fullName evidence="2">Uncharacterized protein</fullName>
    </submittedName>
</protein>
<gene>
    <name evidence="2" type="ORF">GCM10009749_35140</name>
</gene>
<name>A0ABP4YSH6_9MICO</name>